<gene>
    <name evidence="1" type="ORF">PENFLA_c015G09410</name>
</gene>
<organism evidence="1 2">
    <name type="scientific">Penicillium flavigenum</name>
    <dbReference type="NCBI Taxonomy" id="254877"/>
    <lineage>
        <taxon>Eukaryota</taxon>
        <taxon>Fungi</taxon>
        <taxon>Dikarya</taxon>
        <taxon>Ascomycota</taxon>
        <taxon>Pezizomycotina</taxon>
        <taxon>Eurotiomycetes</taxon>
        <taxon>Eurotiomycetidae</taxon>
        <taxon>Eurotiales</taxon>
        <taxon>Aspergillaceae</taxon>
        <taxon>Penicillium</taxon>
    </lineage>
</organism>
<keyword evidence="2" id="KW-1185">Reference proteome</keyword>
<dbReference type="STRING" id="254877.A0A1V6T4A4"/>
<comment type="caution">
    <text evidence="1">The sequence shown here is derived from an EMBL/GenBank/DDBJ whole genome shotgun (WGS) entry which is preliminary data.</text>
</comment>
<evidence type="ECO:0000313" key="1">
    <source>
        <dbReference type="EMBL" id="OQE20824.1"/>
    </source>
</evidence>
<dbReference type="AlphaFoldDB" id="A0A1V6T4A4"/>
<accession>A0A1V6T4A4</accession>
<dbReference type="EMBL" id="MLQL01000015">
    <property type="protein sequence ID" value="OQE20824.1"/>
    <property type="molecule type" value="Genomic_DNA"/>
</dbReference>
<name>A0A1V6T4A4_9EURO</name>
<protein>
    <submittedName>
        <fullName evidence="1">Uncharacterized protein</fullName>
    </submittedName>
</protein>
<sequence>MEPEASPPLHNWKEMDNFYLLISVAEAIVANSKGDIEEIGTPSNATELRNSQYDLAYKSTIVGRDDYERIEKPNIGGKAFSGSSSLNYFTWVPGSKCTFDMWEYGVKEWGQNSLEPYL</sequence>
<reference evidence="2" key="1">
    <citation type="journal article" date="2017" name="Nat. Microbiol.">
        <title>Global analysis of biosynthetic gene clusters reveals vast potential of secondary metabolite production in Penicillium species.</title>
        <authorList>
            <person name="Nielsen J.C."/>
            <person name="Grijseels S."/>
            <person name="Prigent S."/>
            <person name="Ji B."/>
            <person name="Dainat J."/>
            <person name="Nielsen K.F."/>
            <person name="Frisvad J.C."/>
            <person name="Workman M."/>
            <person name="Nielsen J."/>
        </authorList>
    </citation>
    <scope>NUCLEOTIDE SEQUENCE [LARGE SCALE GENOMIC DNA]</scope>
    <source>
        <strain evidence="2">IBT 14082</strain>
    </source>
</reference>
<proteinExistence type="predicted"/>
<dbReference type="Proteomes" id="UP000191342">
    <property type="component" value="Unassembled WGS sequence"/>
</dbReference>
<dbReference type="Gene3D" id="3.30.560.10">
    <property type="entry name" value="Glucose Oxidase, domain 3"/>
    <property type="match status" value="1"/>
</dbReference>
<evidence type="ECO:0000313" key="2">
    <source>
        <dbReference type="Proteomes" id="UP000191342"/>
    </source>
</evidence>
<dbReference type="OrthoDB" id="4367626at2759"/>